<feature type="compositionally biased region" description="Basic residues" evidence="1">
    <location>
        <begin position="15"/>
        <end position="25"/>
    </location>
</feature>
<dbReference type="AlphaFoldDB" id="A0A9P6HH45"/>
<feature type="region of interest" description="Disordered" evidence="1">
    <location>
        <begin position="1"/>
        <end position="33"/>
    </location>
</feature>
<reference evidence="2" key="1">
    <citation type="journal article" date="2020" name="Nat. Commun.">
        <title>Large-scale genome sequencing of mycorrhizal fungi provides insights into the early evolution of symbiotic traits.</title>
        <authorList>
            <person name="Miyauchi S."/>
            <person name="Kiss E."/>
            <person name="Kuo A."/>
            <person name="Drula E."/>
            <person name="Kohler A."/>
            <person name="Sanchez-Garcia M."/>
            <person name="Morin E."/>
            <person name="Andreopoulos B."/>
            <person name="Barry K.W."/>
            <person name="Bonito G."/>
            <person name="Buee M."/>
            <person name="Carver A."/>
            <person name="Chen C."/>
            <person name="Cichocki N."/>
            <person name="Clum A."/>
            <person name="Culley D."/>
            <person name="Crous P.W."/>
            <person name="Fauchery L."/>
            <person name="Girlanda M."/>
            <person name="Hayes R.D."/>
            <person name="Keri Z."/>
            <person name="LaButti K."/>
            <person name="Lipzen A."/>
            <person name="Lombard V."/>
            <person name="Magnuson J."/>
            <person name="Maillard F."/>
            <person name="Murat C."/>
            <person name="Nolan M."/>
            <person name="Ohm R.A."/>
            <person name="Pangilinan J."/>
            <person name="Pereira M.F."/>
            <person name="Perotto S."/>
            <person name="Peter M."/>
            <person name="Pfister S."/>
            <person name="Riley R."/>
            <person name="Sitrit Y."/>
            <person name="Stielow J.B."/>
            <person name="Szollosi G."/>
            <person name="Zifcakova L."/>
            <person name="Stursova M."/>
            <person name="Spatafora J.W."/>
            <person name="Tedersoo L."/>
            <person name="Vaario L.M."/>
            <person name="Yamada A."/>
            <person name="Yan M."/>
            <person name="Wang P."/>
            <person name="Xu J."/>
            <person name="Bruns T."/>
            <person name="Baldrian P."/>
            <person name="Vilgalys R."/>
            <person name="Dunand C."/>
            <person name="Henrissat B."/>
            <person name="Grigoriev I.V."/>
            <person name="Hibbett D."/>
            <person name="Nagy L.G."/>
            <person name="Martin F.M."/>
        </authorList>
    </citation>
    <scope>NUCLEOTIDE SEQUENCE</scope>
    <source>
        <strain evidence="2">UH-Tt-Lm1</strain>
    </source>
</reference>
<evidence type="ECO:0000313" key="3">
    <source>
        <dbReference type="Proteomes" id="UP000736335"/>
    </source>
</evidence>
<sequence length="239" mass="27974">MPRRSRSATPERERRRSRSRSRSRSYSRERSYKIPEGVSEISESDYFLKSDEFRVWLKEEKDRYMDELSSDKSRRYFRKFIKAWNRGKLSKSIYQGATEKAPTTRHRWNFASKTSKKDSDAIRAVREEVEASKVGGSSTNSKRVLGPTLPSRADRVLAEEEVEERRAAEIHRKRKRERAEDKDRVEDMVGPKEIGKAGLLEKKRVKRENDKAFREKGDDGFVEADDRTLMGGGDSFKER</sequence>
<dbReference type="PANTHER" id="PTHR34117:SF1">
    <property type="entry name" value="STYLE CELL-CYCLE INHIBITOR 1"/>
    <property type="match status" value="1"/>
</dbReference>
<dbReference type="OrthoDB" id="2139939at2759"/>
<feature type="compositionally biased region" description="Basic and acidic residues" evidence="1">
    <location>
        <begin position="177"/>
        <end position="228"/>
    </location>
</feature>
<evidence type="ECO:0000313" key="2">
    <source>
        <dbReference type="EMBL" id="KAF9787121.1"/>
    </source>
</evidence>
<dbReference type="InterPro" id="IPR044688">
    <property type="entry name" value="SCI-1-like"/>
</dbReference>
<keyword evidence="3" id="KW-1185">Reference proteome</keyword>
<feature type="compositionally biased region" description="Basic and acidic residues" evidence="1">
    <location>
        <begin position="152"/>
        <end position="170"/>
    </location>
</feature>
<dbReference type="EMBL" id="WIUZ02000005">
    <property type="protein sequence ID" value="KAF9787121.1"/>
    <property type="molecule type" value="Genomic_DNA"/>
</dbReference>
<dbReference type="Proteomes" id="UP000736335">
    <property type="component" value="Unassembled WGS sequence"/>
</dbReference>
<proteinExistence type="predicted"/>
<comment type="caution">
    <text evidence="2">The sequence shown here is derived from an EMBL/GenBank/DDBJ whole genome shotgun (WGS) entry which is preliminary data.</text>
</comment>
<gene>
    <name evidence="2" type="ORF">BJ322DRAFT_1053661</name>
</gene>
<feature type="region of interest" description="Disordered" evidence="1">
    <location>
        <begin position="128"/>
        <end position="239"/>
    </location>
</feature>
<accession>A0A9P6HH45</accession>
<feature type="compositionally biased region" description="Gly residues" evidence="1">
    <location>
        <begin position="230"/>
        <end position="239"/>
    </location>
</feature>
<name>A0A9P6HH45_9AGAM</name>
<dbReference type="PANTHER" id="PTHR34117">
    <property type="entry name" value="STYLE CELL-CYCLE INHIBITOR 1"/>
    <property type="match status" value="1"/>
</dbReference>
<organism evidence="2 3">
    <name type="scientific">Thelephora terrestris</name>
    <dbReference type="NCBI Taxonomy" id="56493"/>
    <lineage>
        <taxon>Eukaryota</taxon>
        <taxon>Fungi</taxon>
        <taxon>Dikarya</taxon>
        <taxon>Basidiomycota</taxon>
        <taxon>Agaricomycotina</taxon>
        <taxon>Agaricomycetes</taxon>
        <taxon>Thelephorales</taxon>
        <taxon>Thelephoraceae</taxon>
        <taxon>Thelephora</taxon>
    </lineage>
</organism>
<reference evidence="2" key="2">
    <citation type="submission" date="2020-11" db="EMBL/GenBank/DDBJ databases">
        <authorList>
            <consortium name="DOE Joint Genome Institute"/>
            <person name="Kuo A."/>
            <person name="Miyauchi S."/>
            <person name="Kiss E."/>
            <person name="Drula E."/>
            <person name="Kohler A."/>
            <person name="Sanchez-Garcia M."/>
            <person name="Andreopoulos B."/>
            <person name="Barry K.W."/>
            <person name="Bonito G."/>
            <person name="Buee M."/>
            <person name="Carver A."/>
            <person name="Chen C."/>
            <person name="Cichocki N."/>
            <person name="Clum A."/>
            <person name="Culley D."/>
            <person name="Crous P.W."/>
            <person name="Fauchery L."/>
            <person name="Girlanda M."/>
            <person name="Hayes R."/>
            <person name="Keri Z."/>
            <person name="Labutti K."/>
            <person name="Lipzen A."/>
            <person name="Lombard V."/>
            <person name="Magnuson J."/>
            <person name="Maillard F."/>
            <person name="Morin E."/>
            <person name="Murat C."/>
            <person name="Nolan M."/>
            <person name="Ohm R."/>
            <person name="Pangilinan J."/>
            <person name="Pereira M."/>
            <person name="Perotto S."/>
            <person name="Peter M."/>
            <person name="Riley R."/>
            <person name="Sitrit Y."/>
            <person name="Stielow B."/>
            <person name="Szollosi G."/>
            <person name="Zifcakova L."/>
            <person name="Stursova M."/>
            <person name="Spatafora J.W."/>
            <person name="Tedersoo L."/>
            <person name="Vaario L.-M."/>
            <person name="Yamada A."/>
            <person name="Yan M."/>
            <person name="Wang P."/>
            <person name="Xu J."/>
            <person name="Bruns T."/>
            <person name="Baldrian P."/>
            <person name="Vilgalys R."/>
            <person name="Henrissat B."/>
            <person name="Grigoriev I.V."/>
            <person name="Hibbett D."/>
            <person name="Nagy L.G."/>
            <person name="Martin F.M."/>
        </authorList>
    </citation>
    <scope>NUCLEOTIDE SEQUENCE</scope>
    <source>
        <strain evidence="2">UH-Tt-Lm1</strain>
    </source>
</reference>
<protein>
    <submittedName>
        <fullName evidence="2">Uncharacterized protein</fullName>
    </submittedName>
</protein>
<evidence type="ECO:0000256" key="1">
    <source>
        <dbReference type="SAM" id="MobiDB-lite"/>
    </source>
</evidence>